<keyword evidence="9" id="KW-1185">Reference proteome</keyword>
<proteinExistence type="predicted"/>
<name>A0A0A2EPA0_PORCN</name>
<dbReference type="Pfam" id="PF09335">
    <property type="entry name" value="VTT_dom"/>
    <property type="match status" value="1"/>
</dbReference>
<keyword evidence="5 6" id="KW-0472">Membrane</keyword>
<evidence type="ECO:0000256" key="4">
    <source>
        <dbReference type="ARBA" id="ARBA00022989"/>
    </source>
</evidence>
<dbReference type="GO" id="GO:0005886">
    <property type="term" value="C:plasma membrane"/>
    <property type="evidence" value="ECO:0007669"/>
    <property type="project" value="UniProtKB-SubCell"/>
</dbReference>
<evidence type="ECO:0000256" key="3">
    <source>
        <dbReference type="ARBA" id="ARBA00022692"/>
    </source>
</evidence>
<dbReference type="OrthoDB" id="9813426at2"/>
<dbReference type="PANTHER" id="PTHR42709:SF6">
    <property type="entry name" value="UNDECAPRENYL PHOSPHATE TRANSPORTER A"/>
    <property type="match status" value="1"/>
</dbReference>
<gene>
    <name evidence="8" type="ORF">HQ35_08365</name>
</gene>
<accession>A0A0A2EPA0</accession>
<evidence type="ECO:0000256" key="1">
    <source>
        <dbReference type="ARBA" id="ARBA00004651"/>
    </source>
</evidence>
<dbReference type="RefSeq" id="WP_036852411.1">
    <property type="nucleotide sequence ID" value="NZ_JQJD01000051.1"/>
</dbReference>
<comment type="subcellular location">
    <subcellularLocation>
        <location evidence="1">Cell membrane</location>
        <topology evidence="1">Multi-pass membrane protein</topology>
    </subcellularLocation>
</comment>
<feature type="transmembrane region" description="Helical" evidence="6">
    <location>
        <begin position="144"/>
        <end position="166"/>
    </location>
</feature>
<dbReference type="InterPro" id="IPR051311">
    <property type="entry name" value="DedA_domain"/>
</dbReference>
<evidence type="ECO:0000256" key="2">
    <source>
        <dbReference type="ARBA" id="ARBA00022475"/>
    </source>
</evidence>
<evidence type="ECO:0000256" key="5">
    <source>
        <dbReference type="ARBA" id="ARBA00023136"/>
    </source>
</evidence>
<dbReference type="PANTHER" id="PTHR42709">
    <property type="entry name" value="ALKALINE PHOSPHATASE LIKE PROTEIN"/>
    <property type="match status" value="1"/>
</dbReference>
<feature type="transmembrane region" description="Helical" evidence="6">
    <location>
        <begin position="186"/>
        <end position="206"/>
    </location>
</feature>
<dbReference type="Proteomes" id="UP000030125">
    <property type="component" value="Unassembled WGS sequence"/>
</dbReference>
<comment type="caution">
    <text evidence="8">The sequence shown here is derived from an EMBL/GenBank/DDBJ whole genome shotgun (WGS) entry which is preliminary data.</text>
</comment>
<dbReference type="eggNOG" id="COG0586">
    <property type="taxonomic scope" value="Bacteria"/>
</dbReference>
<keyword evidence="4 6" id="KW-1133">Transmembrane helix</keyword>
<reference evidence="8 9" key="1">
    <citation type="submission" date="2014-08" db="EMBL/GenBank/DDBJ databases">
        <title>Porphyromonas cangingivalis strain:COT-109_OH1386 Genome sequencing.</title>
        <authorList>
            <person name="Wallis C."/>
            <person name="Deusch O."/>
            <person name="O'Flynn C."/>
            <person name="Davis I."/>
            <person name="Jospin G."/>
            <person name="Darling A.E."/>
            <person name="Coil D.A."/>
            <person name="Alexiev A."/>
            <person name="Horsfall A."/>
            <person name="Kirkwood N."/>
            <person name="Harris S."/>
            <person name="Eisen J.A."/>
        </authorList>
    </citation>
    <scope>NUCLEOTIDE SEQUENCE [LARGE SCALE GENOMIC DNA]</scope>
    <source>
        <strain evidence="9">COT-109 OH1386</strain>
    </source>
</reference>
<dbReference type="InterPro" id="IPR032816">
    <property type="entry name" value="VTT_dom"/>
</dbReference>
<dbReference type="EMBL" id="JQJD01000051">
    <property type="protein sequence ID" value="KGN79300.1"/>
    <property type="molecule type" value="Genomic_DNA"/>
</dbReference>
<keyword evidence="2" id="KW-1003">Cell membrane</keyword>
<keyword evidence="3 6" id="KW-0812">Transmembrane</keyword>
<dbReference type="AlphaFoldDB" id="A0A0A2EPA0"/>
<evidence type="ECO:0000313" key="9">
    <source>
        <dbReference type="Proteomes" id="UP000030125"/>
    </source>
</evidence>
<evidence type="ECO:0000259" key="7">
    <source>
        <dbReference type="Pfam" id="PF09335"/>
    </source>
</evidence>
<evidence type="ECO:0000256" key="6">
    <source>
        <dbReference type="SAM" id="Phobius"/>
    </source>
</evidence>
<protein>
    <submittedName>
        <fullName evidence="8">Membrane protein</fullName>
    </submittedName>
</protein>
<feature type="domain" description="VTT" evidence="7">
    <location>
        <begin position="39"/>
        <end position="164"/>
    </location>
</feature>
<sequence length="213" mass="23299">MESLPFIEWCLEHLNYFTITLLMTIESSFIPFPSEVVIPPAAYMAASSGDLNVYLVVFFGTLGAVFGALINYGLAMWLGRPLIYRFANSRLGAVCLIDSAKVEKAEGFFARNGSISTFVGRLIPGIRQLISIPAGLSRMSLSKFILFTALGGGIWNAVLAALGYYAASIVPREQLMDYIHQHSREVSLVIVAVVVVVLAVFIYKAIKKPKEVA</sequence>
<feature type="transmembrane region" description="Helical" evidence="6">
    <location>
        <begin position="53"/>
        <end position="75"/>
    </location>
</feature>
<evidence type="ECO:0000313" key="8">
    <source>
        <dbReference type="EMBL" id="KGN79300.1"/>
    </source>
</evidence>
<dbReference type="STRING" id="36874.HQ34_08900"/>
<organism evidence="8 9">
    <name type="scientific">Porphyromonas cangingivalis</name>
    <dbReference type="NCBI Taxonomy" id="36874"/>
    <lineage>
        <taxon>Bacteria</taxon>
        <taxon>Pseudomonadati</taxon>
        <taxon>Bacteroidota</taxon>
        <taxon>Bacteroidia</taxon>
        <taxon>Bacteroidales</taxon>
        <taxon>Porphyromonadaceae</taxon>
        <taxon>Porphyromonas</taxon>
    </lineage>
</organism>